<proteinExistence type="inferred from homology"/>
<evidence type="ECO:0000256" key="3">
    <source>
        <dbReference type="ARBA" id="ARBA00022729"/>
    </source>
</evidence>
<dbReference type="Proteomes" id="UP000295146">
    <property type="component" value="Unassembled WGS sequence"/>
</dbReference>
<evidence type="ECO:0000313" key="5">
    <source>
        <dbReference type="EMBL" id="TDW60992.1"/>
    </source>
</evidence>
<comment type="similarity">
    <text evidence="1">Belongs to the bacterial solute-binding protein 1 family.</text>
</comment>
<sequence length="428" mass="44554">MRGGLSKTLALVGAAGLLAVSACGNSDNSGGGGGGNSSASKDVTVFTWWADGGEKAGLDGLVSVFGTACKDYKFVNSAVAGGAGSNAKQVLANDLQAGKPPSTFQAHAGAELKDYINAGQVDDVSQLYKDFGLDKAFPQNLIDNLTVDGKIYSIPANVHRANMVWVNPTVLKKASIDATKAPANVDAWIADLTKLKAAGVTAPLAISKGFAQEMLVEAVLLGELGPDKFKGLWDGKTDWAGGDVTAALNKYKTLLTFTNTDREAIDWPDALGYVNSGKAGYTLMGDWVAAQQLADKIPDSAYTYWPSPGTGEDFQFLSDSFTLPTNGADPDGAKCWLKTVGSAEGQKAFNTKKGSIPARSDADPADYPKYQQGAMADWKKDTIVPSCAHGAACTAGQNNDILSALSQFSGSPDVAKLQSALATAMKTN</sequence>
<name>A0A4R8BT35_9ACTN</name>
<dbReference type="OrthoDB" id="5580590at2"/>
<reference evidence="5 6" key="1">
    <citation type="submission" date="2019-03" db="EMBL/GenBank/DDBJ databases">
        <title>Genomic Encyclopedia of Type Strains, Phase III (KMG-III): the genomes of soil and plant-associated and newly described type strains.</title>
        <authorList>
            <person name="Whitman W."/>
        </authorList>
    </citation>
    <scope>NUCLEOTIDE SEQUENCE [LARGE SCALE GENOMIC DNA]</scope>
    <source>
        <strain evidence="5 6">VKM Ac-2573</strain>
    </source>
</reference>
<dbReference type="Gene3D" id="3.40.190.10">
    <property type="entry name" value="Periplasmic binding protein-like II"/>
    <property type="match status" value="2"/>
</dbReference>
<evidence type="ECO:0000313" key="6">
    <source>
        <dbReference type="Proteomes" id="UP000295146"/>
    </source>
</evidence>
<dbReference type="AlphaFoldDB" id="A0A4R8BT35"/>
<dbReference type="GO" id="GO:0042956">
    <property type="term" value="P:maltodextrin transmembrane transport"/>
    <property type="evidence" value="ECO:0007669"/>
    <property type="project" value="TreeGrafter"/>
</dbReference>
<dbReference type="EMBL" id="SODP01000004">
    <property type="protein sequence ID" value="TDW60992.1"/>
    <property type="molecule type" value="Genomic_DNA"/>
</dbReference>
<keyword evidence="3 4" id="KW-0732">Signal</keyword>
<protein>
    <submittedName>
        <fullName evidence="5">Carbohydrate ABC transporter substrate-binding protein (CUT1 family)</fullName>
    </submittedName>
</protein>
<dbReference type="InterPro" id="IPR006059">
    <property type="entry name" value="SBP"/>
</dbReference>
<evidence type="ECO:0000256" key="2">
    <source>
        <dbReference type="ARBA" id="ARBA00022448"/>
    </source>
</evidence>
<dbReference type="PANTHER" id="PTHR30061:SF50">
    <property type="entry name" value="MALTOSE_MALTODEXTRIN-BINDING PERIPLASMIC PROTEIN"/>
    <property type="match status" value="1"/>
</dbReference>
<dbReference type="RefSeq" id="WP_134110666.1">
    <property type="nucleotide sequence ID" value="NZ_SODP01000004.1"/>
</dbReference>
<evidence type="ECO:0000256" key="4">
    <source>
        <dbReference type="SAM" id="SignalP"/>
    </source>
</evidence>
<dbReference type="SUPFAM" id="SSF53850">
    <property type="entry name" value="Periplasmic binding protein-like II"/>
    <property type="match status" value="1"/>
</dbReference>
<dbReference type="GO" id="GO:1901982">
    <property type="term" value="F:maltose binding"/>
    <property type="evidence" value="ECO:0007669"/>
    <property type="project" value="TreeGrafter"/>
</dbReference>
<dbReference type="PROSITE" id="PS51257">
    <property type="entry name" value="PROKAR_LIPOPROTEIN"/>
    <property type="match status" value="1"/>
</dbReference>
<evidence type="ECO:0000256" key="1">
    <source>
        <dbReference type="ARBA" id="ARBA00008520"/>
    </source>
</evidence>
<comment type="caution">
    <text evidence="5">The sequence shown here is derived from an EMBL/GenBank/DDBJ whole genome shotgun (WGS) entry which is preliminary data.</text>
</comment>
<keyword evidence="6" id="KW-1185">Reference proteome</keyword>
<feature type="chain" id="PRO_5039077172" evidence="4">
    <location>
        <begin position="23"/>
        <end position="428"/>
    </location>
</feature>
<dbReference type="GO" id="GO:0055052">
    <property type="term" value="C:ATP-binding cassette (ABC) transporter complex, substrate-binding subunit-containing"/>
    <property type="evidence" value="ECO:0007669"/>
    <property type="project" value="TreeGrafter"/>
</dbReference>
<dbReference type="Pfam" id="PF01547">
    <property type="entry name" value="SBP_bac_1"/>
    <property type="match status" value="1"/>
</dbReference>
<organism evidence="5 6">
    <name type="scientific">Kribbella pratensis</name>
    <dbReference type="NCBI Taxonomy" id="2512112"/>
    <lineage>
        <taxon>Bacteria</taxon>
        <taxon>Bacillati</taxon>
        <taxon>Actinomycetota</taxon>
        <taxon>Actinomycetes</taxon>
        <taxon>Propionibacteriales</taxon>
        <taxon>Kribbellaceae</taxon>
        <taxon>Kribbella</taxon>
    </lineage>
</organism>
<dbReference type="GO" id="GO:0015768">
    <property type="term" value="P:maltose transport"/>
    <property type="evidence" value="ECO:0007669"/>
    <property type="project" value="TreeGrafter"/>
</dbReference>
<gene>
    <name evidence="5" type="ORF">EV653_7553</name>
</gene>
<keyword evidence="2" id="KW-0813">Transport</keyword>
<accession>A0A4R8BT35</accession>
<feature type="signal peptide" evidence="4">
    <location>
        <begin position="1"/>
        <end position="22"/>
    </location>
</feature>
<dbReference type="PANTHER" id="PTHR30061">
    <property type="entry name" value="MALTOSE-BINDING PERIPLASMIC PROTEIN"/>
    <property type="match status" value="1"/>
</dbReference>